<name>A0A9Q1AY88_9SAUR</name>
<evidence type="ECO:0000256" key="5">
    <source>
        <dbReference type="ARBA" id="ARBA00023136"/>
    </source>
</evidence>
<evidence type="ECO:0000313" key="11">
    <source>
        <dbReference type="Proteomes" id="UP001142489"/>
    </source>
</evidence>
<dbReference type="AlphaFoldDB" id="A0A9Q1AY88"/>
<evidence type="ECO:0000313" key="10">
    <source>
        <dbReference type="EMBL" id="KAJ7319656.1"/>
    </source>
</evidence>
<evidence type="ECO:0000256" key="7">
    <source>
        <dbReference type="ARBA" id="ARBA00023180"/>
    </source>
</evidence>
<organism evidence="10 11">
    <name type="scientific">Phrynocephalus forsythii</name>
    <dbReference type="NCBI Taxonomy" id="171643"/>
    <lineage>
        <taxon>Eukaryota</taxon>
        <taxon>Metazoa</taxon>
        <taxon>Chordata</taxon>
        <taxon>Craniata</taxon>
        <taxon>Vertebrata</taxon>
        <taxon>Euteleostomi</taxon>
        <taxon>Lepidosauria</taxon>
        <taxon>Squamata</taxon>
        <taxon>Bifurcata</taxon>
        <taxon>Unidentata</taxon>
        <taxon>Episquamata</taxon>
        <taxon>Toxicofera</taxon>
        <taxon>Iguania</taxon>
        <taxon>Acrodonta</taxon>
        <taxon>Agamidae</taxon>
        <taxon>Agaminae</taxon>
        <taxon>Phrynocephalus</taxon>
    </lineage>
</organism>
<dbReference type="InterPro" id="IPR048648">
    <property type="entry name" value="CRLF2-like_D2"/>
</dbReference>
<dbReference type="InterPro" id="IPR013783">
    <property type="entry name" value="Ig-like_fold"/>
</dbReference>
<dbReference type="Proteomes" id="UP001142489">
    <property type="component" value="Unassembled WGS sequence"/>
</dbReference>
<keyword evidence="7" id="KW-0325">Glycoprotein</keyword>
<sequence length="278" mass="32290">MMKKHINIFITRYEGKGQKQCPQYITDQGYNTGCIFQAEQNANLLISIWDTNGTKELYYDEQPTHKFFKPNPPEDVTFQWADDMLTIECQPPGPTHCFHFELQYKNRFDKDWRSKKNECCKLHDRGFDPEKCYSFRFRVTFHCGIYSSEWSNQTFWKNGSSIGSCEIEPKSSIFIVLTLVMVVLLIKVVLLLWVCRQERFRRTLLPVIPDPENIYSELFSGYHGDFQEWITKTGNVLVPTKLECSGEDAAACVVEEEMEGCLQRVKEKDSGGINVLTA</sequence>
<feature type="transmembrane region" description="Helical" evidence="8">
    <location>
        <begin position="173"/>
        <end position="195"/>
    </location>
</feature>
<dbReference type="InterPro" id="IPR036116">
    <property type="entry name" value="FN3_sf"/>
</dbReference>
<dbReference type="EMBL" id="JAPFRF010000010">
    <property type="protein sequence ID" value="KAJ7319656.1"/>
    <property type="molecule type" value="Genomic_DNA"/>
</dbReference>
<evidence type="ECO:0000256" key="1">
    <source>
        <dbReference type="ARBA" id="ARBA00004479"/>
    </source>
</evidence>
<proteinExistence type="predicted"/>
<evidence type="ECO:0000256" key="2">
    <source>
        <dbReference type="ARBA" id="ARBA00022692"/>
    </source>
</evidence>
<evidence type="ECO:0000256" key="8">
    <source>
        <dbReference type="SAM" id="Phobius"/>
    </source>
</evidence>
<gene>
    <name evidence="10" type="ORF">JRQ81_019167</name>
</gene>
<dbReference type="SUPFAM" id="SSF49265">
    <property type="entry name" value="Fibronectin type III"/>
    <property type="match status" value="2"/>
</dbReference>
<keyword evidence="4 8" id="KW-1133">Transmembrane helix</keyword>
<comment type="subcellular location">
    <subcellularLocation>
        <location evidence="1">Membrane</location>
        <topology evidence="1">Single-pass type I membrane protein</topology>
    </subcellularLocation>
</comment>
<evidence type="ECO:0000256" key="4">
    <source>
        <dbReference type="ARBA" id="ARBA00022989"/>
    </source>
</evidence>
<keyword evidence="2 8" id="KW-0812">Transmembrane</keyword>
<dbReference type="GO" id="GO:0009897">
    <property type="term" value="C:external side of plasma membrane"/>
    <property type="evidence" value="ECO:0007669"/>
    <property type="project" value="TreeGrafter"/>
</dbReference>
<reference evidence="10" key="1">
    <citation type="journal article" date="2023" name="DNA Res.">
        <title>Chromosome-level genome assembly of Phrynocephalus forsythii using third-generation DNA sequencing and Hi-C analysis.</title>
        <authorList>
            <person name="Qi Y."/>
            <person name="Zhao W."/>
            <person name="Zhao Y."/>
            <person name="Niu C."/>
            <person name="Cao S."/>
            <person name="Zhang Y."/>
        </authorList>
    </citation>
    <scope>NUCLEOTIDE SEQUENCE</scope>
    <source>
        <tissue evidence="10">Muscle</tissue>
    </source>
</reference>
<keyword evidence="3" id="KW-0732">Signal</keyword>
<evidence type="ECO:0000256" key="6">
    <source>
        <dbReference type="ARBA" id="ARBA00023170"/>
    </source>
</evidence>
<accession>A0A9Q1AY88</accession>
<dbReference type="PANTHER" id="PTHR23037:SF46">
    <property type="entry name" value="INTERLEUKIN 5 RECEPTOR SUBUNIT ALPHA"/>
    <property type="match status" value="1"/>
</dbReference>
<keyword evidence="11" id="KW-1185">Reference proteome</keyword>
<dbReference type="PANTHER" id="PTHR23037">
    <property type="entry name" value="CYTOKINE RECEPTOR"/>
    <property type="match status" value="1"/>
</dbReference>
<dbReference type="Pfam" id="PF21605">
    <property type="entry name" value="CRLF2-like_D2"/>
    <property type="match status" value="1"/>
</dbReference>
<comment type="caution">
    <text evidence="10">The sequence shown here is derived from an EMBL/GenBank/DDBJ whole genome shotgun (WGS) entry which is preliminary data.</text>
</comment>
<dbReference type="GO" id="GO:0004896">
    <property type="term" value="F:cytokine receptor activity"/>
    <property type="evidence" value="ECO:0007669"/>
    <property type="project" value="TreeGrafter"/>
</dbReference>
<dbReference type="OrthoDB" id="8803253at2759"/>
<evidence type="ECO:0000256" key="3">
    <source>
        <dbReference type="ARBA" id="ARBA00022729"/>
    </source>
</evidence>
<dbReference type="Gene3D" id="2.60.40.10">
    <property type="entry name" value="Immunoglobulins"/>
    <property type="match status" value="2"/>
</dbReference>
<evidence type="ECO:0000259" key="9">
    <source>
        <dbReference type="Pfam" id="PF21605"/>
    </source>
</evidence>
<feature type="domain" description="Cytokine receptor-like factor 2-like D2" evidence="9">
    <location>
        <begin position="70"/>
        <end position="159"/>
    </location>
</feature>
<protein>
    <recommendedName>
        <fullName evidence="9">Cytokine receptor-like factor 2-like D2 domain-containing protein</fullName>
    </recommendedName>
</protein>
<keyword evidence="5 8" id="KW-0472">Membrane</keyword>
<keyword evidence="6" id="KW-0675">Receptor</keyword>